<comment type="subcellular location">
    <subcellularLocation>
        <location evidence="1 11">Cytoplasm</location>
    </subcellularLocation>
</comment>
<dbReference type="GO" id="GO:0051539">
    <property type="term" value="F:4 iron, 4 sulfur cluster binding"/>
    <property type="evidence" value="ECO:0007669"/>
    <property type="project" value="UniProtKB-UniRule"/>
</dbReference>
<keyword evidence="3 11" id="KW-0004">4Fe-4S</keyword>
<organism evidence="13 14">
    <name type="scientific">Georgenia ruanii</name>
    <dbReference type="NCBI Taxonomy" id="348442"/>
    <lineage>
        <taxon>Bacteria</taxon>
        <taxon>Bacillati</taxon>
        <taxon>Actinomycetota</taxon>
        <taxon>Actinomycetes</taxon>
        <taxon>Micrococcales</taxon>
        <taxon>Bogoriellaceae</taxon>
        <taxon>Georgenia</taxon>
    </lineage>
</organism>
<proteinExistence type="inferred from homology"/>
<comment type="PTM">
    <text evidence="11">Upon Fe-S cluster removal intramolecular disulfide bonds are formed.</text>
</comment>
<feature type="binding site" evidence="11">
    <location>
        <position position="12"/>
    </location>
    <ligand>
        <name>[4Fe-4S] cluster</name>
        <dbReference type="ChEBI" id="CHEBI:49883"/>
    </ligand>
</feature>
<keyword evidence="7 11" id="KW-0805">Transcription regulation</keyword>
<dbReference type="Pfam" id="PF02467">
    <property type="entry name" value="Whib"/>
    <property type="match status" value="1"/>
</dbReference>
<protein>
    <recommendedName>
        <fullName evidence="11">Transcriptional regulator WhiB</fullName>
    </recommendedName>
</protein>
<comment type="PTM">
    <text evidence="11">The Fe-S cluster can be nitrosylated by nitric oxide (NO).</text>
</comment>
<comment type="caution">
    <text evidence="13">The sequence shown here is derived from an EMBL/GenBank/DDBJ whole genome shotgun (WGS) entry which is preliminary data.</text>
</comment>
<comment type="cofactor">
    <cofactor evidence="11">
        <name>[4Fe-4S] cluster</name>
        <dbReference type="ChEBI" id="CHEBI:49883"/>
    </cofactor>
    <text evidence="11">Binds 1 [4Fe-4S] cluster per subunit. Following nitrosylation of the [4Fe-4S] cluster binds 1 [4Fe-8(NO)] cluster per subunit.</text>
</comment>
<keyword evidence="11" id="KW-0963">Cytoplasm</keyword>
<feature type="domain" description="4Fe-4S Wbl-type" evidence="12">
    <location>
        <begin position="11"/>
        <end position="67"/>
    </location>
</feature>
<evidence type="ECO:0000256" key="3">
    <source>
        <dbReference type="ARBA" id="ARBA00022485"/>
    </source>
</evidence>
<keyword evidence="6 11" id="KW-0411">Iron-sulfur</keyword>
<dbReference type="GO" id="GO:0045892">
    <property type="term" value="P:negative regulation of DNA-templated transcription"/>
    <property type="evidence" value="ECO:0007669"/>
    <property type="project" value="TreeGrafter"/>
</dbReference>
<dbReference type="PROSITE" id="PS51674">
    <property type="entry name" value="4FE4S_WBL"/>
    <property type="match status" value="1"/>
</dbReference>
<feature type="binding site" evidence="11">
    <location>
        <position position="34"/>
    </location>
    <ligand>
        <name>[4Fe-4S] cluster</name>
        <dbReference type="ChEBI" id="CHEBI:49883"/>
    </ligand>
</feature>
<evidence type="ECO:0000256" key="1">
    <source>
        <dbReference type="ARBA" id="ARBA00004496"/>
    </source>
</evidence>
<dbReference type="GO" id="GO:0045454">
    <property type="term" value="P:cell redox homeostasis"/>
    <property type="evidence" value="ECO:0007669"/>
    <property type="project" value="TreeGrafter"/>
</dbReference>
<name>A0A7J9URF7_9MICO</name>
<dbReference type="Proteomes" id="UP000429644">
    <property type="component" value="Unassembled WGS sequence"/>
</dbReference>
<evidence type="ECO:0000256" key="11">
    <source>
        <dbReference type="HAMAP-Rule" id="MF_01479"/>
    </source>
</evidence>
<comment type="function">
    <text evidence="11">Acts as a transcriptional regulator. Probably redox-responsive. The apo- but not holo-form probably binds DNA.</text>
</comment>
<evidence type="ECO:0000256" key="2">
    <source>
        <dbReference type="ARBA" id="ARBA00006597"/>
    </source>
</evidence>
<dbReference type="GO" id="GO:0005737">
    <property type="term" value="C:cytoplasm"/>
    <property type="evidence" value="ECO:0007669"/>
    <property type="project" value="UniProtKB-SubCell"/>
</dbReference>
<dbReference type="InterPro" id="IPR034768">
    <property type="entry name" value="4FE4S_WBL"/>
</dbReference>
<dbReference type="OrthoDB" id="4228525at2"/>
<keyword evidence="4 11" id="KW-0479">Metal-binding</keyword>
<evidence type="ECO:0000256" key="7">
    <source>
        <dbReference type="ARBA" id="ARBA00023015"/>
    </source>
</evidence>
<evidence type="ECO:0000259" key="12">
    <source>
        <dbReference type="PROSITE" id="PS51674"/>
    </source>
</evidence>
<accession>A0A7J9URF7</accession>
<evidence type="ECO:0000256" key="8">
    <source>
        <dbReference type="ARBA" id="ARBA00023125"/>
    </source>
</evidence>
<dbReference type="AlphaFoldDB" id="A0A7J9URF7"/>
<sequence>MRDQSWAAHAACAQGEPDTLFVRGAAQRSAREVCFGCPVRRECLADALDSETEFGVWGGMTERERRALLRRHPEVTDWAAWLDEQGEEIIATPLRRARRASSVAYARV</sequence>
<comment type="similarity">
    <text evidence="2 11">Belongs to the WhiB family.</text>
</comment>
<dbReference type="PANTHER" id="PTHR38839">
    <property type="entry name" value="TRANSCRIPTIONAL REGULATOR WHID-RELATED"/>
    <property type="match status" value="1"/>
</dbReference>
<evidence type="ECO:0000256" key="10">
    <source>
        <dbReference type="ARBA" id="ARBA00023163"/>
    </source>
</evidence>
<dbReference type="PANTHER" id="PTHR38839:SF7">
    <property type="entry name" value="TRANSCRIPTIONAL REGULATOR WHIB4"/>
    <property type="match status" value="1"/>
</dbReference>
<dbReference type="GO" id="GO:0003677">
    <property type="term" value="F:DNA binding"/>
    <property type="evidence" value="ECO:0007669"/>
    <property type="project" value="UniProtKB-UniRule"/>
</dbReference>
<dbReference type="InterPro" id="IPR003482">
    <property type="entry name" value="Whib"/>
</dbReference>
<evidence type="ECO:0000256" key="4">
    <source>
        <dbReference type="ARBA" id="ARBA00022723"/>
    </source>
</evidence>
<evidence type="ECO:0000313" key="14">
    <source>
        <dbReference type="Proteomes" id="UP000429644"/>
    </source>
</evidence>
<keyword evidence="14" id="KW-1185">Reference proteome</keyword>
<gene>
    <name evidence="11" type="primary">whiB</name>
    <name evidence="13" type="ORF">GB882_00835</name>
</gene>
<evidence type="ECO:0000256" key="6">
    <source>
        <dbReference type="ARBA" id="ARBA00023014"/>
    </source>
</evidence>
<evidence type="ECO:0000256" key="5">
    <source>
        <dbReference type="ARBA" id="ARBA00023004"/>
    </source>
</evidence>
<dbReference type="GO" id="GO:0046872">
    <property type="term" value="F:metal ion binding"/>
    <property type="evidence" value="ECO:0007669"/>
    <property type="project" value="UniProtKB-KW"/>
</dbReference>
<keyword evidence="5 11" id="KW-0408">Iron</keyword>
<feature type="binding site" evidence="11">
    <location>
        <position position="43"/>
    </location>
    <ligand>
        <name>[4Fe-4S] cluster</name>
        <dbReference type="ChEBI" id="CHEBI:49883"/>
    </ligand>
</feature>
<keyword evidence="9 11" id="KW-1015">Disulfide bond</keyword>
<dbReference type="EMBL" id="WHPD01000180">
    <property type="protein sequence ID" value="MPV87196.1"/>
    <property type="molecule type" value="Genomic_DNA"/>
</dbReference>
<reference evidence="13 14" key="1">
    <citation type="submission" date="2019-10" db="EMBL/GenBank/DDBJ databases">
        <title>Georgenia wutianyii sp. nov. and Georgenia yuyongxinii sp. nov. isolated from plateau pika (Ochotona curzoniae) in the Qinghai-Tibet plateau of China.</title>
        <authorList>
            <person name="Tian Z."/>
        </authorList>
    </citation>
    <scope>NUCLEOTIDE SEQUENCE [LARGE SCALE GENOMIC DNA]</scope>
    <source>
        <strain evidence="13 14">JCM 15130</strain>
    </source>
</reference>
<dbReference type="GO" id="GO:0047134">
    <property type="term" value="F:protein-disulfide reductase [NAD(P)H] activity"/>
    <property type="evidence" value="ECO:0007669"/>
    <property type="project" value="TreeGrafter"/>
</dbReference>
<dbReference type="GO" id="GO:0035731">
    <property type="term" value="F:dinitrosyl-iron complex binding"/>
    <property type="evidence" value="ECO:0007669"/>
    <property type="project" value="UniProtKB-UniRule"/>
</dbReference>
<feature type="binding site" evidence="11">
    <location>
        <position position="37"/>
    </location>
    <ligand>
        <name>[4Fe-4S] cluster</name>
        <dbReference type="ChEBI" id="CHEBI:49883"/>
    </ligand>
</feature>
<evidence type="ECO:0000313" key="13">
    <source>
        <dbReference type="EMBL" id="MPV87196.1"/>
    </source>
</evidence>
<dbReference type="RefSeq" id="WP_152229749.1">
    <property type="nucleotide sequence ID" value="NZ_BAAAOT010000001.1"/>
</dbReference>
<keyword evidence="10 11" id="KW-0804">Transcription</keyword>
<dbReference type="HAMAP" id="MF_01479">
    <property type="entry name" value="WhiB"/>
    <property type="match status" value="1"/>
</dbReference>
<evidence type="ECO:0000256" key="9">
    <source>
        <dbReference type="ARBA" id="ARBA00023157"/>
    </source>
</evidence>
<keyword evidence="8 11" id="KW-0238">DNA-binding</keyword>